<dbReference type="InterPro" id="IPR009071">
    <property type="entry name" value="HMG_box_dom"/>
</dbReference>
<proteinExistence type="predicted"/>
<dbReference type="Gene3D" id="1.10.30.10">
    <property type="entry name" value="High mobility group box domain"/>
    <property type="match status" value="1"/>
</dbReference>
<dbReference type="CDD" id="cd01389">
    <property type="entry name" value="HMG-box_ROX1-like"/>
    <property type="match status" value="1"/>
</dbReference>
<feature type="compositionally biased region" description="Polar residues" evidence="4">
    <location>
        <begin position="39"/>
        <end position="48"/>
    </location>
</feature>
<sequence>MPPCRYSDAPRRSRRLSNIPARNYDEDGFEVYEPEAYSTRYTSESNDASYSPHPPPPPSECPSPPSSHDEQYSAHHHTTRTKKGSEDHVPRPPNAFILFRSWLWECQKQNPTERDHREISRMAGVKWNRLSSEEKDYWRKRAYQVKIAHKVAHPEYRYAPNARRKPRVQKKKAPRSNQKEVRRCEQVAERLMRGESLDHGLKPVVSPAHIPSPASPAPSSLSSHVEVKVESPQPELSFNSLSPQPARTTSPSIPVVGHYLQPPVTDGPADEHLELQYPDFVKSEEEDCDTAALNLFVFTDDIPTIYLPAPVVPVLAAPTPVLKEESPYASPRVDSPVLPSDREIDNYFGCRHEIHNLDPQQMIFTNSNGYQEVSSFPNSDQESYSPHEAHQSQTTTWYEPDPSANHANVNSESTTVPVYCPQPVAVSSNAIFNDDFLYELAQNNPSYIY</sequence>
<protein>
    <recommendedName>
        <fullName evidence="5">HMG box domain-containing protein</fullName>
    </recommendedName>
</protein>
<feature type="DNA-binding region" description="HMG box" evidence="3">
    <location>
        <begin position="89"/>
        <end position="157"/>
    </location>
</feature>
<organism evidence="6 7">
    <name type="scientific">Marasmius crinis-equi</name>
    <dbReference type="NCBI Taxonomy" id="585013"/>
    <lineage>
        <taxon>Eukaryota</taxon>
        <taxon>Fungi</taxon>
        <taxon>Dikarya</taxon>
        <taxon>Basidiomycota</taxon>
        <taxon>Agaricomycotina</taxon>
        <taxon>Agaricomycetes</taxon>
        <taxon>Agaricomycetidae</taxon>
        <taxon>Agaricales</taxon>
        <taxon>Marasmiineae</taxon>
        <taxon>Marasmiaceae</taxon>
        <taxon>Marasmius</taxon>
    </lineage>
</organism>
<dbReference type="EMBL" id="JBAHYK010000011">
    <property type="protein sequence ID" value="KAL0581369.1"/>
    <property type="molecule type" value="Genomic_DNA"/>
</dbReference>
<evidence type="ECO:0000256" key="1">
    <source>
        <dbReference type="ARBA" id="ARBA00023125"/>
    </source>
</evidence>
<evidence type="ECO:0000259" key="5">
    <source>
        <dbReference type="PROSITE" id="PS50118"/>
    </source>
</evidence>
<dbReference type="SUPFAM" id="SSF47095">
    <property type="entry name" value="HMG-box"/>
    <property type="match status" value="1"/>
</dbReference>
<keyword evidence="1 3" id="KW-0238">DNA-binding</keyword>
<reference evidence="6 7" key="1">
    <citation type="submission" date="2024-02" db="EMBL/GenBank/DDBJ databases">
        <title>A draft genome for the cacao thread blight pathogen Marasmius crinis-equi.</title>
        <authorList>
            <person name="Cohen S.P."/>
            <person name="Baruah I.K."/>
            <person name="Amoako-Attah I."/>
            <person name="Bukari Y."/>
            <person name="Meinhardt L.W."/>
            <person name="Bailey B.A."/>
        </authorList>
    </citation>
    <scope>NUCLEOTIDE SEQUENCE [LARGE SCALE GENOMIC DNA]</scope>
    <source>
        <strain evidence="6 7">GH-76</strain>
    </source>
</reference>
<dbReference type="PANTHER" id="PTHR10270:SF161">
    <property type="entry name" value="SEX-DETERMINING REGION Y PROTEIN"/>
    <property type="match status" value="1"/>
</dbReference>
<evidence type="ECO:0000256" key="4">
    <source>
        <dbReference type="SAM" id="MobiDB-lite"/>
    </source>
</evidence>
<keyword evidence="7" id="KW-1185">Reference proteome</keyword>
<feature type="region of interest" description="Disordered" evidence="4">
    <location>
        <begin position="198"/>
        <end position="253"/>
    </location>
</feature>
<evidence type="ECO:0000313" key="7">
    <source>
        <dbReference type="Proteomes" id="UP001465976"/>
    </source>
</evidence>
<comment type="caution">
    <text evidence="6">The sequence shown here is derived from an EMBL/GenBank/DDBJ whole genome shotgun (WGS) entry which is preliminary data.</text>
</comment>
<feature type="region of interest" description="Disordered" evidence="4">
    <location>
        <begin position="372"/>
        <end position="403"/>
    </location>
</feature>
<feature type="compositionally biased region" description="Pro residues" evidence="4">
    <location>
        <begin position="52"/>
        <end position="65"/>
    </location>
</feature>
<gene>
    <name evidence="6" type="ORF">V5O48_000633</name>
</gene>
<name>A0ABR3G137_9AGAR</name>
<keyword evidence="3" id="KW-0539">Nucleus</keyword>
<dbReference type="PANTHER" id="PTHR10270">
    <property type="entry name" value="SOX TRANSCRIPTION FACTOR"/>
    <property type="match status" value="1"/>
</dbReference>
<feature type="compositionally biased region" description="Polar residues" evidence="4">
    <location>
        <begin position="372"/>
        <end position="384"/>
    </location>
</feature>
<dbReference type="SMART" id="SM00398">
    <property type="entry name" value="HMG"/>
    <property type="match status" value="1"/>
</dbReference>
<dbReference type="InterPro" id="IPR050140">
    <property type="entry name" value="SRY-related_HMG-box_TF-like"/>
</dbReference>
<feature type="compositionally biased region" description="Basic residues" evidence="4">
    <location>
        <begin position="162"/>
        <end position="174"/>
    </location>
</feature>
<feature type="region of interest" description="Disordered" evidence="4">
    <location>
        <begin position="161"/>
        <end position="184"/>
    </location>
</feature>
<evidence type="ECO:0000256" key="2">
    <source>
        <dbReference type="ARBA" id="ARBA00023163"/>
    </source>
</evidence>
<evidence type="ECO:0000256" key="3">
    <source>
        <dbReference type="PROSITE-ProRule" id="PRU00267"/>
    </source>
</evidence>
<dbReference type="Pfam" id="PF00505">
    <property type="entry name" value="HMG_box"/>
    <property type="match status" value="1"/>
</dbReference>
<dbReference type="InterPro" id="IPR036910">
    <property type="entry name" value="HMG_box_dom_sf"/>
</dbReference>
<feature type="domain" description="HMG box" evidence="5">
    <location>
        <begin position="89"/>
        <end position="157"/>
    </location>
</feature>
<accession>A0ABR3G137</accession>
<feature type="region of interest" description="Disordered" evidence="4">
    <location>
        <begin position="1"/>
        <end position="92"/>
    </location>
</feature>
<feature type="compositionally biased region" description="Polar residues" evidence="4">
    <location>
        <begin position="234"/>
        <end position="252"/>
    </location>
</feature>
<feature type="compositionally biased region" description="Low complexity" evidence="4">
    <location>
        <begin position="203"/>
        <end position="224"/>
    </location>
</feature>
<dbReference type="PROSITE" id="PS50118">
    <property type="entry name" value="HMG_BOX_2"/>
    <property type="match status" value="1"/>
</dbReference>
<evidence type="ECO:0000313" key="6">
    <source>
        <dbReference type="EMBL" id="KAL0581369.1"/>
    </source>
</evidence>
<dbReference type="Proteomes" id="UP001465976">
    <property type="component" value="Unassembled WGS sequence"/>
</dbReference>
<keyword evidence="2" id="KW-0804">Transcription</keyword>